<dbReference type="AlphaFoldDB" id="A0AAD6NGA2"/>
<keyword evidence="4" id="KW-1185">Reference proteome</keyword>
<comment type="caution">
    <text evidence="3">The sequence shown here is derived from an EMBL/GenBank/DDBJ whole genome shotgun (WGS) entry which is preliminary data.</text>
</comment>
<feature type="region of interest" description="Disordered" evidence="2">
    <location>
        <begin position="436"/>
        <end position="478"/>
    </location>
</feature>
<feature type="coiled-coil region" evidence="1">
    <location>
        <begin position="242"/>
        <end position="337"/>
    </location>
</feature>
<reference evidence="3" key="1">
    <citation type="submission" date="2023-01" db="EMBL/GenBank/DDBJ databases">
        <title>The chitinases involved in constricting ring structure development in the nematode-trapping fungus Drechslerella dactyloides.</title>
        <authorList>
            <person name="Wang R."/>
            <person name="Zhang L."/>
            <person name="Tang P."/>
            <person name="Li S."/>
            <person name="Liang L."/>
        </authorList>
    </citation>
    <scope>NUCLEOTIDE SEQUENCE</scope>
    <source>
        <strain evidence="3">YMF1.00031</strain>
    </source>
</reference>
<evidence type="ECO:0000256" key="2">
    <source>
        <dbReference type="SAM" id="MobiDB-lite"/>
    </source>
</evidence>
<protein>
    <submittedName>
        <fullName evidence="3">Uncharacterized protein</fullName>
    </submittedName>
</protein>
<dbReference type="EMBL" id="JAQGDS010000011">
    <property type="protein sequence ID" value="KAJ6257215.1"/>
    <property type="molecule type" value="Genomic_DNA"/>
</dbReference>
<proteinExistence type="predicted"/>
<feature type="compositionally biased region" description="Low complexity" evidence="2">
    <location>
        <begin position="456"/>
        <end position="477"/>
    </location>
</feature>
<evidence type="ECO:0000313" key="3">
    <source>
        <dbReference type="EMBL" id="KAJ6257215.1"/>
    </source>
</evidence>
<gene>
    <name evidence="3" type="ORF">Dda_8102</name>
</gene>
<feature type="compositionally biased region" description="Pro residues" evidence="2">
    <location>
        <begin position="84"/>
        <end position="115"/>
    </location>
</feature>
<accession>A0AAD6NGA2</accession>
<name>A0AAD6NGA2_DREDA</name>
<evidence type="ECO:0000256" key="1">
    <source>
        <dbReference type="SAM" id="Coils"/>
    </source>
</evidence>
<dbReference type="Proteomes" id="UP001221413">
    <property type="component" value="Unassembled WGS sequence"/>
</dbReference>
<organism evidence="3 4">
    <name type="scientific">Drechslerella dactyloides</name>
    <name type="common">Nematode-trapping fungus</name>
    <name type="synonym">Arthrobotrys dactyloides</name>
    <dbReference type="NCBI Taxonomy" id="74499"/>
    <lineage>
        <taxon>Eukaryota</taxon>
        <taxon>Fungi</taxon>
        <taxon>Dikarya</taxon>
        <taxon>Ascomycota</taxon>
        <taxon>Pezizomycotina</taxon>
        <taxon>Orbiliomycetes</taxon>
        <taxon>Orbiliales</taxon>
        <taxon>Orbiliaceae</taxon>
        <taxon>Drechslerella</taxon>
    </lineage>
</organism>
<evidence type="ECO:0000313" key="4">
    <source>
        <dbReference type="Proteomes" id="UP001221413"/>
    </source>
</evidence>
<sequence>MQTISKTDNNNAEGEEGFNNGLSLPDEFFLPASLVFGALEVLLALNISPPSSTPSISNSADPNRDFLQMASMMADSMSKMAAEPPRPAVPAPGTAPPAAAPPPTPSKIPLPPTPFSPLSLKGQGVGTPNEVPLDPRLGPRVSTNASSLPGAGTNGFPGASNTIPGYGFPSQTGLPSLVFPPTTHQAYHTRNLLLHIYSMFNGAQAAIHQLGANCEFNQNLITFLSNQLVEKDRKIQTLTASVNMLQTAVQRAMKNNEELKKAEEGLQEEIKALQSNSSSEADKEDADLVAKVDKLTQELEASTAEKQTMARDHDKKLGELGKEVEELKETVEILEESLRYAVALRFQDDDDLEMDDIPEHDADLHELRNDEDRAEKMLNGRLEDVSAASDDSLIDEVNGAAHRENGHVLFTDGASSSSGSGYLSNRPIYLDSIMEEPEEEDKEDGESPHRGRGEAPRPVAAEAVCPAPVTAATPRTATKLRATAKPFVRSGDASSDYQYFNNENMHLQQGGSTVFL</sequence>
<feature type="compositionally biased region" description="Basic and acidic residues" evidence="2">
    <location>
        <begin position="445"/>
        <end position="455"/>
    </location>
</feature>
<keyword evidence="1" id="KW-0175">Coiled coil</keyword>
<feature type="region of interest" description="Disordered" evidence="2">
    <location>
        <begin position="76"/>
        <end position="158"/>
    </location>
</feature>